<dbReference type="PANTHER" id="PTHR35005:SF1">
    <property type="entry name" value="2-AMINO-5-FORMYLAMINO-6-RIBOSYLAMINOPYRIMIDIN-4(3H)-ONE 5'-MONOPHOSPHATE DEFORMYLASE"/>
    <property type="match status" value="1"/>
</dbReference>
<dbReference type="RefSeq" id="WP_386364570.1">
    <property type="nucleotide sequence ID" value="NZ_JBHRXZ010000022.1"/>
</dbReference>
<dbReference type="Gene3D" id="3.40.50.10310">
    <property type="entry name" value="Creatininase"/>
    <property type="match status" value="1"/>
</dbReference>
<dbReference type="SUPFAM" id="SSF102215">
    <property type="entry name" value="Creatininase"/>
    <property type="match status" value="1"/>
</dbReference>
<dbReference type="Proteomes" id="UP001595630">
    <property type="component" value="Unassembled WGS sequence"/>
</dbReference>
<dbReference type="NCBIfam" id="TIGR04448">
    <property type="entry name" value="creatininase"/>
    <property type="match status" value="1"/>
</dbReference>
<dbReference type="PANTHER" id="PTHR35005">
    <property type="entry name" value="3-DEHYDRO-SCYLLO-INOSOSE HYDROLASE"/>
    <property type="match status" value="1"/>
</dbReference>
<accession>A0ABV7TA24</accession>
<organism evidence="6 7">
    <name type="scientific">Stutzerimonas tarimensis</name>
    <dbReference type="NCBI Taxonomy" id="1507735"/>
    <lineage>
        <taxon>Bacteria</taxon>
        <taxon>Pseudomonadati</taxon>
        <taxon>Pseudomonadota</taxon>
        <taxon>Gammaproteobacteria</taxon>
        <taxon>Pseudomonadales</taxon>
        <taxon>Pseudomonadaceae</taxon>
        <taxon>Stutzerimonas</taxon>
    </lineage>
</organism>
<dbReference type="InterPro" id="IPR003785">
    <property type="entry name" value="Creatininase/forma_Hydrolase"/>
</dbReference>
<protein>
    <submittedName>
        <fullName evidence="6">Creatininase</fullName>
        <ecNumber evidence="6">3.5.2.10</ecNumber>
    </submittedName>
</protein>
<evidence type="ECO:0000313" key="7">
    <source>
        <dbReference type="Proteomes" id="UP001595630"/>
    </source>
</evidence>
<gene>
    <name evidence="6" type="ORF">ACFOMF_10610</name>
</gene>
<dbReference type="GO" id="GO:0047789">
    <property type="term" value="F:creatininase activity"/>
    <property type="evidence" value="ECO:0007669"/>
    <property type="project" value="UniProtKB-EC"/>
</dbReference>
<evidence type="ECO:0000256" key="2">
    <source>
        <dbReference type="ARBA" id="ARBA00022723"/>
    </source>
</evidence>
<comment type="cofactor">
    <cofactor evidence="1">
        <name>Zn(2+)</name>
        <dbReference type="ChEBI" id="CHEBI:29105"/>
    </cofactor>
</comment>
<dbReference type="EC" id="3.5.2.10" evidence="6"/>
<keyword evidence="7" id="KW-1185">Reference proteome</keyword>
<comment type="caution">
    <text evidence="6">The sequence shown here is derived from an EMBL/GenBank/DDBJ whole genome shotgun (WGS) entry which is preliminary data.</text>
</comment>
<keyword evidence="4" id="KW-0862">Zinc</keyword>
<evidence type="ECO:0000256" key="3">
    <source>
        <dbReference type="ARBA" id="ARBA00022801"/>
    </source>
</evidence>
<dbReference type="InterPro" id="IPR031034">
    <property type="entry name" value="Creatininase"/>
</dbReference>
<evidence type="ECO:0000256" key="1">
    <source>
        <dbReference type="ARBA" id="ARBA00001947"/>
    </source>
</evidence>
<name>A0ABV7TA24_9GAMM</name>
<dbReference type="EMBL" id="JBHRXZ010000022">
    <property type="protein sequence ID" value="MFC3608228.1"/>
    <property type="molecule type" value="Genomic_DNA"/>
</dbReference>
<sequence length="260" mass="28146">MTATVHMDRLSWIEYERRVAEGAVVFLPCGATEQHGPHLPLGTDHLLASAISADVAARIGGLVAPALAYGYKSQPKCGGGQHFCGTTSVDGATLSAMVRDAVREFHRHGVKRLVLVVGHYENQWFVTEGIELAMRELGGAKSGLEVMRLEHWDFCREETLADVFPGGFPGFALEHAAVIETSLMLHYLPELVSLDKIPDDGPADFPPYDMYPPRTEWVPPSGVLSSARGSSAEKGARLAEDIAGGIARAVRAEFAMEHRA</sequence>
<dbReference type="Pfam" id="PF02633">
    <property type="entry name" value="Creatininase"/>
    <property type="match status" value="1"/>
</dbReference>
<evidence type="ECO:0000256" key="5">
    <source>
        <dbReference type="ARBA" id="ARBA00024029"/>
    </source>
</evidence>
<keyword evidence="2" id="KW-0479">Metal-binding</keyword>
<dbReference type="InterPro" id="IPR024087">
    <property type="entry name" value="Creatininase-like_sf"/>
</dbReference>
<evidence type="ECO:0000313" key="6">
    <source>
        <dbReference type="EMBL" id="MFC3608228.1"/>
    </source>
</evidence>
<reference evidence="7" key="1">
    <citation type="journal article" date="2019" name="Int. J. Syst. Evol. Microbiol.">
        <title>The Global Catalogue of Microorganisms (GCM) 10K type strain sequencing project: providing services to taxonomists for standard genome sequencing and annotation.</title>
        <authorList>
            <consortium name="The Broad Institute Genomics Platform"/>
            <consortium name="The Broad Institute Genome Sequencing Center for Infectious Disease"/>
            <person name="Wu L."/>
            <person name="Ma J."/>
        </authorList>
    </citation>
    <scope>NUCLEOTIDE SEQUENCE [LARGE SCALE GENOMIC DNA]</scope>
    <source>
        <strain evidence="7">KCTC 42447</strain>
    </source>
</reference>
<evidence type="ECO:0000256" key="4">
    <source>
        <dbReference type="ARBA" id="ARBA00022833"/>
    </source>
</evidence>
<keyword evidence="3 6" id="KW-0378">Hydrolase</keyword>
<comment type="similarity">
    <text evidence="5">Belongs to the creatininase superfamily.</text>
</comment>
<proteinExistence type="inferred from homology"/>